<evidence type="ECO:0000313" key="6">
    <source>
        <dbReference type="EMBL" id="EKO40729.1"/>
    </source>
</evidence>
<feature type="transmembrane region" description="Helical" evidence="5">
    <location>
        <begin position="138"/>
        <end position="158"/>
    </location>
</feature>
<name>K6GI03_9BACT</name>
<protein>
    <recommendedName>
        <fullName evidence="5">Probable membrane transporter protein</fullName>
    </recommendedName>
</protein>
<feature type="transmembrane region" description="Helical" evidence="5">
    <location>
        <begin position="36"/>
        <end position="54"/>
    </location>
</feature>
<comment type="caution">
    <text evidence="6">The sequence shown here is derived from an EMBL/GenBank/DDBJ whole genome shotgun (WGS) entry which is preliminary data.</text>
</comment>
<feature type="transmembrane region" description="Helical" evidence="5">
    <location>
        <begin position="170"/>
        <end position="193"/>
    </location>
</feature>
<sequence>MGFGRQVFEFLKAASVAHAKWDMEVSTSIIQNRKKLLFLMIMLLPILAVSFVEAGDFIGGKTAYGPAFYSTNIFLVSIAVGLAAGLITGCIGAGGGFIITPALMAAGVKGILAVGTDLFHIFAKAIMGTAVHKKLGNVSAKLAVAFLVGSGGGTFIGGAINKGLYNKDPLLSEFFISSIYAVLLGFLGFYALFDFLKASRQKDTGDSHGGSHGGPSGMTGMAVKLQNLNIAPMISFDEDFVPGGKRISGWIVAAGGMIVGILAALMGVGGGFVTFPMFVYVFGVSSMTTVGTDILQIIFTAGLGAIAQYAIYGYVFYTLAMGMLLGSLLGIQVGALTTKVVKGIHIRGFYAMSIIAGFINRVATLPKKFVELEYLSMSKEMVNGIEYVGNIVFWIVVALFGVWVIGKFVTNIGALRQEG</sequence>
<feature type="transmembrane region" description="Helical" evidence="5">
    <location>
        <begin position="317"/>
        <end position="336"/>
    </location>
</feature>
<dbReference type="GO" id="GO:0005886">
    <property type="term" value="C:plasma membrane"/>
    <property type="evidence" value="ECO:0007669"/>
    <property type="project" value="UniProtKB-SubCell"/>
</dbReference>
<dbReference type="EMBL" id="ALAO01000051">
    <property type="protein sequence ID" value="EKO40729.1"/>
    <property type="molecule type" value="Genomic_DNA"/>
</dbReference>
<keyword evidence="5" id="KW-1003">Cell membrane</keyword>
<feature type="transmembrane region" description="Helical" evidence="5">
    <location>
        <begin position="249"/>
        <end position="282"/>
    </location>
</feature>
<dbReference type="AlphaFoldDB" id="K6GI03"/>
<comment type="similarity">
    <text evidence="5">Belongs to the 4-toluene sulfonate uptake permease (TSUP) (TC 2.A.102) family.</text>
</comment>
<evidence type="ECO:0000256" key="5">
    <source>
        <dbReference type="RuleBase" id="RU363041"/>
    </source>
</evidence>
<keyword evidence="3 5" id="KW-1133">Transmembrane helix</keyword>
<dbReference type="PANTHER" id="PTHR43701">
    <property type="entry name" value="MEMBRANE TRANSPORTER PROTEIN MJ0441-RELATED"/>
    <property type="match status" value="1"/>
</dbReference>
<evidence type="ECO:0000256" key="1">
    <source>
        <dbReference type="ARBA" id="ARBA00004141"/>
    </source>
</evidence>
<organism evidence="6 7">
    <name type="scientific">Solidesulfovibrio magneticus str. Maddingley MBC34</name>
    <dbReference type="NCBI Taxonomy" id="1206767"/>
    <lineage>
        <taxon>Bacteria</taxon>
        <taxon>Pseudomonadati</taxon>
        <taxon>Thermodesulfobacteriota</taxon>
        <taxon>Desulfovibrionia</taxon>
        <taxon>Desulfovibrionales</taxon>
        <taxon>Desulfovibrionaceae</taxon>
        <taxon>Solidesulfovibrio</taxon>
    </lineage>
</organism>
<gene>
    <name evidence="6" type="ORF">B193_0542</name>
</gene>
<evidence type="ECO:0000256" key="4">
    <source>
        <dbReference type="ARBA" id="ARBA00023136"/>
    </source>
</evidence>
<accession>K6GI03</accession>
<proteinExistence type="inferred from homology"/>
<dbReference type="Proteomes" id="UP000006272">
    <property type="component" value="Unassembled WGS sequence"/>
</dbReference>
<comment type="subcellular location">
    <subcellularLocation>
        <location evidence="5">Cell membrane</location>
        <topology evidence="5">Multi-pass membrane protein</topology>
    </subcellularLocation>
    <subcellularLocation>
        <location evidence="1">Membrane</location>
        <topology evidence="1">Multi-pass membrane protein</topology>
    </subcellularLocation>
</comment>
<keyword evidence="4 5" id="KW-0472">Membrane</keyword>
<dbReference type="PATRIC" id="fig|1206767.3.peg.513"/>
<dbReference type="Pfam" id="PF01925">
    <property type="entry name" value="TauE"/>
    <property type="match status" value="1"/>
</dbReference>
<evidence type="ECO:0000313" key="7">
    <source>
        <dbReference type="Proteomes" id="UP000006272"/>
    </source>
</evidence>
<evidence type="ECO:0000256" key="2">
    <source>
        <dbReference type="ARBA" id="ARBA00022692"/>
    </source>
</evidence>
<feature type="transmembrane region" description="Helical" evidence="5">
    <location>
        <begin position="74"/>
        <end position="99"/>
    </location>
</feature>
<dbReference type="InterPro" id="IPR002781">
    <property type="entry name" value="TM_pro_TauE-like"/>
</dbReference>
<dbReference type="PANTHER" id="PTHR43701:SF12">
    <property type="entry name" value="MEMBRANE TRANSPORTER PROTEIN YTNM-RELATED"/>
    <property type="match status" value="1"/>
</dbReference>
<evidence type="ECO:0000256" key="3">
    <source>
        <dbReference type="ARBA" id="ARBA00022989"/>
    </source>
</evidence>
<reference evidence="6 7" key="1">
    <citation type="submission" date="2012-07" db="EMBL/GenBank/DDBJ databases">
        <title>Draft genome sequence of Desulfovibrio magneticus str. Maddingley MBC34 obtained from a metagenomic sequence of a methanogenic enrichment isolated from coal-seam formation water in Victoria, Australia.</title>
        <authorList>
            <person name="Greenfield P."/>
            <person name="Hendry P."/>
            <person name="Li D."/>
            <person name="Rosewarne C.P."/>
            <person name="Tran-Dinh N."/>
            <person name="Elbourne L.D.H."/>
            <person name="Paulsen I.T."/>
            <person name="Midgley D.J."/>
        </authorList>
    </citation>
    <scope>NUCLEOTIDE SEQUENCE [LARGE SCALE GENOMIC DNA]</scope>
    <source>
        <strain evidence="7">Maddingley MBC34</strain>
    </source>
</reference>
<feature type="transmembrane region" description="Helical" evidence="5">
    <location>
        <begin position="348"/>
        <end position="367"/>
    </location>
</feature>
<keyword evidence="2 5" id="KW-0812">Transmembrane</keyword>
<feature type="transmembrane region" description="Helical" evidence="5">
    <location>
        <begin position="387"/>
        <end position="406"/>
    </location>
</feature>
<dbReference type="InterPro" id="IPR051598">
    <property type="entry name" value="TSUP/Inactive_protease-like"/>
</dbReference>
<feature type="transmembrane region" description="Helical" evidence="5">
    <location>
        <begin position="111"/>
        <end position="132"/>
    </location>
</feature>